<evidence type="ECO:0000313" key="6">
    <source>
        <dbReference type="EMBL" id="CAB4726414.1"/>
    </source>
</evidence>
<dbReference type="GO" id="GO:0019346">
    <property type="term" value="P:transsulfuration"/>
    <property type="evidence" value="ECO:0007669"/>
    <property type="project" value="InterPro"/>
</dbReference>
<dbReference type="InterPro" id="IPR015424">
    <property type="entry name" value="PyrdxlP-dep_Trfase"/>
</dbReference>
<dbReference type="EMBL" id="CAFAZW010000010">
    <property type="protein sequence ID" value="CAB4842325.1"/>
    <property type="molecule type" value="Genomic_DNA"/>
</dbReference>
<evidence type="ECO:0000313" key="9">
    <source>
        <dbReference type="EMBL" id="CAB4842325.1"/>
    </source>
</evidence>
<dbReference type="FunFam" id="3.40.640.10:FF:000046">
    <property type="entry name" value="Cystathionine gamma-lyase"/>
    <property type="match status" value="1"/>
</dbReference>
<evidence type="ECO:0000313" key="7">
    <source>
        <dbReference type="EMBL" id="CAB4745067.1"/>
    </source>
</evidence>
<dbReference type="GO" id="GO:0005737">
    <property type="term" value="C:cytoplasm"/>
    <property type="evidence" value="ECO:0007669"/>
    <property type="project" value="TreeGrafter"/>
</dbReference>
<dbReference type="EMBL" id="CAFBOO010000003">
    <property type="protein sequence ID" value="CAB4982550.1"/>
    <property type="molecule type" value="Genomic_DNA"/>
</dbReference>
<dbReference type="PANTHER" id="PTHR11808:SF15">
    <property type="entry name" value="CYSTATHIONINE GAMMA-LYASE"/>
    <property type="match status" value="1"/>
</dbReference>
<gene>
    <name evidence="5" type="ORF">UFOPK2340_00905</name>
    <name evidence="6" type="ORF">UFOPK2772_00039</name>
    <name evidence="7" type="ORF">UFOPK2850_00030</name>
    <name evidence="8" type="ORF">UFOPK3027_00590</name>
    <name evidence="9" type="ORF">UFOPK3256_00814</name>
    <name evidence="10" type="ORF">UFOPK3827_00274</name>
    <name evidence="11" type="ORF">UFOPK3982_00513</name>
    <name evidence="12" type="ORF">UFOPK4120_00274</name>
    <name evidence="13" type="ORF">UFOPK4404_00274</name>
</gene>
<evidence type="ECO:0000313" key="11">
    <source>
        <dbReference type="EMBL" id="CAB4982550.1"/>
    </source>
</evidence>
<dbReference type="Gene3D" id="3.90.1150.10">
    <property type="entry name" value="Aspartate Aminotransferase, domain 1"/>
    <property type="match status" value="1"/>
</dbReference>
<name>A0A6J7JUW7_9ZZZZ</name>
<evidence type="ECO:0000256" key="1">
    <source>
        <dbReference type="ARBA" id="ARBA00001933"/>
    </source>
</evidence>
<dbReference type="InterPro" id="IPR015422">
    <property type="entry name" value="PyrdxlP-dep_Trfase_small"/>
</dbReference>
<dbReference type="SUPFAM" id="SSF53383">
    <property type="entry name" value="PLP-dependent transferases"/>
    <property type="match status" value="1"/>
</dbReference>
<dbReference type="GO" id="GO:0003962">
    <property type="term" value="F:cystathionine gamma-synthase activity"/>
    <property type="evidence" value="ECO:0007669"/>
    <property type="project" value="TreeGrafter"/>
</dbReference>
<evidence type="ECO:0000313" key="12">
    <source>
        <dbReference type="EMBL" id="CAB5011493.1"/>
    </source>
</evidence>
<dbReference type="EMBL" id="CAEZXC010000048">
    <property type="protein sequence ID" value="CAB4677958.1"/>
    <property type="molecule type" value="Genomic_DNA"/>
</dbReference>
<dbReference type="EMBL" id="CAEZYT010000001">
    <property type="protein sequence ID" value="CAB4726414.1"/>
    <property type="molecule type" value="Genomic_DNA"/>
</dbReference>
<dbReference type="Gene3D" id="3.40.640.10">
    <property type="entry name" value="Type I PLP-dependent aspartate aminotransferase-like (Major domain)"/>
    <property type="match status" value="1"/>
</dbReference>
<dbReference type="CDD" id="cd00614">
    <property type="entry name" value="CGS_like"/>
    <property type="match status" value="1"/>
</dbReference>
<evidence type="ECO:0000313" key="5">
    <source>
        <dbReference type="EMBL" id="CAB4677958.1"/>
    </source>
</evidence>
<dbReference type="GO" id="GO:0004123">
    <property type="term" value="F:cystathionine gamma-lyase activity"/>
    <property type="evidence" value="ECO:0007669"/>
    <property type="project" value="TreeGrafter"/>
</dbReference>
<comment type="similarity">
    <text evidence="2">Belongs to the trans-sulfuration enzymes family.</text>
</comment>
<dbReference type="GO" id="GO:0019343">
    <property type="term" value="P:cysteine biosynthetic process via cystathionine"/>
    <property type="evidence" value="ECO:0007669"/>
    <property type="project" value="TreeGrafter"/>
</dbReference>
<dbReference type="EMBL" id="CAFBQY010000002">
    <property type="protein sequence ID" value="CAB5070242.1"/>
    <property type="molecule type" value="Genomic_DNA"/>
</dbReference>
<evidence type="ECO:0000313" key="8">
    <source>
        <dbReference type="EMBL" id="CAB4800066.1"/>
    </source>
</evidence>
<evidence type="ECO:0000256" key="2">
    <source>
        <dbReference type="ARBA" id="ARBA00009077"/>
    </source>
</evidence>
<dbReference type="EMBL" id="CAFBPO010000002">
    <property type="protein sequence ID" value="CAB5011493.1"/>
    <property type="molecule type" value="Genomic_DNA"/>
</dbReference>
<evidence type="ECO:0000313" key="10">
    <source>
        <dbReference type="EMBL" id="CAB4946683.1"/>
    </source>
</evidence>
<evidence type="ECO:0000256" key="3">
    <source>
        <dbReference type="ARBA" id="ARBA00022898"/>
    </source>
</evidence>
<dbReference type="EMBL" id="CAFBNM010000002">
    <property type="protein sequence ID" value="CAB4946683.1"/>
    <property type="molecule type" value="Genomic_DNA"/>
</dbReference>
<keyword evidence="3" id="KW-0663">Pyridoxal phosphate</keyword>
<accession>A0A6J7JUW7</accession>
<dbReference type="EMBL" id="CAEZZH010000001">
    <property type="protein sequence ID" value="CAB4745067.1"/>
    <property type="molecule type" value="Genomic_DNA"/>
</dbReference>
<dbReference type="Pfam" id="PF01053">
    <property type="entry name" value="Cys_Met_Meta_PP"/>
    <property type="match status" value="1"/>
</dbReference>
<dbReference type="AlphaFoldDB" id="A0A6J7JUW7"/>
<feature type="region of interest" description="Disordered" evidence="4">
    <location>
        <begin position="1"/>
        <end position="22"/>
    </location>
</feature>
<dbReference type="GO" id="GO:0030170">
    <property type="term" value="F:pyridoxal phosphate binding"/>
    <property type="evidence" value="ECO:0007669"/>
    <property type="project" value="InterPro"/>
</dbReference>
<comment type="cofactor">
    <cofactor evidence="1">
        <name>pyridoxal 5'-phosphate</name>
        <dbReference type="ChEBI" id="CHEBI:597326"/>
    </cofactor>
</comment>
<dbReference type="InterPro" id="IPR015421">
    <property type="entry name" value="PyrdxlP-dep_Trfase_major"/>
</dbReference>
<organism evidence="10">
    <name type="scientific">freshwater metagenome</name>
    <dbReference type="NCBI Taxonomy" id="449393"/>
    <lineage>
        <taxon>unclassified sequences</taxon>
        <taxon>metagenomes</taxon>
        <taxon>ecological metagenomes</taxon>
    </lineage>
</organism>
<proteinExistence type="inferred from homology"/>
<reference evidence="10" key="1">
    <citation type="submission" date="2020-05" db="EMBL/GenBank/DDBJ databases">
        <authorList>
            <person name="Chiriac C."/>
            <person name="Salcher M."/>
            <person name="Ghai R."/>
            <person name="Kavagutti S V."/>
        </authorList>
    </citation>
    <scope>NUCLEOTIDE SEQUENCE</scope>
</reference>
<evidence type="ECO:0000313" key="13">
    <source>
        <dbReference type="EMBL" id="CAB5070242.1"/>
    </source>
</evidence>
<dbReference type="PIRSF" id="PIRSF001434">
    <property type="entry name" value="CGS"/>
    <property type="match status" value="1"/>
</dbReference>
<sequence length="374" mass="39605">MTSQHGSEQRPETIAITAGRPAVTPDSALNPPISLNSTFTSGGPIGYGRYGNETWTALEAAIGALEGGQTLSYSSGMAAVSAVFSTLPVGAKVVASNQGYSGVMTLLGNLTAAKKINATLVSIANTEEVIAALDGADLLWLESPTNPSLDVADLPALIKAAKSQNITVAVDNTFATALVQQPLSMGADIVMNSVTKYLAGHSDVVLGSLSTNSPTHFKALEDARKFNGAIPGPFEAWLALRGIRTFPIRFQRASENALELAKRLSEHPLVTRVRYPGLPTDPQHDKAKSFMKGFGAIVSFEYAGNGEATDRVCESSKIVTYATSLGGVESLWERRRRWPIESASVPESLIRLSVGCEDVEDLWADIDAALQAAK</sequence>
<dbReference type="InterPro" id="IPR000277">
    <property type="entry name" value="Cys/Met-Metab_PyrdxlP-dep_enz"/>
</dbReference>
<dbReference type="PANTHER" id="PTHR11808">
    <property type="entry name" value="TRANS-SULFURATION ENZYME FAMILY MEMBER"/>
    <property type="match status" value="1"/>
</dbReference>
<evidence type="ECO:0000256" key="4">
    <source>
        <dbReference type="SAM" id="MobiDB-lite"/>
    </source>
</evidence>
<protein>
    <submittedName>
        <fullName evidence="10">Unannotated protein</fullName>
    </submittedName>
</protein>
<dbReference type="EMBL" id="CAFAAN010000004">
    <property type="protein sequence ID" value="CAB4800066.1"/>
    <property type="molecule type" value="Genomic_DNA"/>
</dbReference>